<feature type="region of interest" description="Disordered" evidence="10">
    <location>
        <begin position="222"/>
        <end position="247"/>
    </location>
</feature>
<comment type="similarity">
    <text evidence="2">Belongs to the peptidase M43B family.</text>
</comment>
<name>A0A166ZGP9_METRR</name>
<dbReference type="EMBL" id="AZHC01000028">
    <property type="protein sequence ID" value="OAA37903.1"/>
    <property type="molecule type" value="Genomic_DNA"/>
</dbReference>
<accession>A0A166ZGP9</accession>
<feature type="signal peptide" evidence="11">
    <location>
        <begin position="1"/>
        <end position="18"/>
    </location>
</feature>
<reference evidence="14" key="3">
    <citation type="journal article" date="2019" name="Microbiol. Resour. Announc.">
        <title>Genome Sequence of Metarhizium rileyi, a Microbial Control Agent for Lepidoptera.</title>
        <authorList>
            <person name="Binneck E."/>
            <person name="Lastra C.C.L."/>
            <person name="Sosa-Gomez D.R."/>
        </authorList>
    </citation>
    <scope>NUCLEOTIDE SEQUENCE</scope>
    <source>
        <strain evidence="14">Cep018-CH2</strain>
    </source>
</reference>
<evidence type="ECO:0000313" key="14">
    <source>
        <dbReference type="EMBL" id="TWU74361.1"/>
    </source>
</evidence>
<dbReference type="Pfam" id="PF05572">
    <property type="entry name" value="Peptidase_M43"/>
    <property type="match status" value="1"/>
</dbReference>
<dbReference type="GO" id="GO:0046872">
    <property type="term" value="F:metal ion binding"/>
    <property type="evidence" value="ECO:0007669"/>
    <property type="project" value="UniProtKB-KW"/>
</dbReference>
<evidence type="ECO:0000256" key="5">
    <source>
        <dbReference type="ARBA" id="ARBA00022729"/>
    </source>
</evidence>
<feature type="chain" id="PRO_5007883222" evidence="11">
    <location>
        <begin position="19"/>
        <end position="285"/>
    </location>
</feature>
<evidence type="ECO:0000256" key="7">
    <source>
        <dbReference type="ARBA" id="ARBA00022833"/>
    </source>
</evidence>
<dbReference type="Gene3D" id="3.40.390.10">
    <property type="entry name" value="Collagenase (Catalytic Domain)"/>
    <property type="match status" value="1"/>
</dbReference>
<gene>
    <name evidence="14" type="ORF">ED733_006438</name>
    <name evidence="13" type="ORF">NOR_06980</name>
</gene>
<keyword evidence="7" id="KW-0862">Zinc</keyword>
<dbReference type="OMA" id="CYKEFTP"/>
<dbReference type="Proteomes" id="UP000317257">
    <property type="component" value="Unassembled WGS sequence"/>
</dbReference>
<dbReference type="PANTHER" id="PTHR47466:SF1">
    <property type="entry name" value="METALLOPROTEASE MEP1 (AFU_ORTHOLOGUE AFUA_1G07730)-RELATED"/>
    <property type="match status" value="1"/>
</dbReference>
<evidence type="ECO:0000256" key="8">
    <source>
        <dbReference type="ARBA" id="ARBA00023049"/>
    </source>
</evidence>
<feature type="domain" description="Peptidase M43 pregnancy-associated plasma-A" evidence="12">
    <location>
        <begin position="192"/>
        <end position="277"/>
    </location>
</feature>
<comment type="function">
    <text evidence="1">Secreted metalloproteinase that allows assimilation of proteinaceous substrates.</text>
</comment>
<dbReference type="EMBL" id="SBHS01000012">
    <property type="protein sequence ID" value="TWU74361.1"/>
    <property type="molecule type" value="Genomic_DNA"/>
</dbReference>
<comment type="caution">
    <text evidence="13">The sequence shown here is derived from an EMBL/GenBank/DDBJ whole genome shotgun (WGS) entry which is preliminary data.</text>
</comment>
<dbReference type="OrthoDB" id="536211at2759"/>
<evidence type="ECO:0000313" key="16">
    <source>
        <dbReference type="Proteomes" id="UP000317257"/>
    </source>
</evidence>
<evidence type="ECO:0000256" key="3">
    <source>
        <dbReference type="ARBA" id="ARBA00022670"/>
    </source>
</evidence>
<keyword evidence="6" id="KW-0378">Hydrolase</keyword>
<reference evidence="16" key="2">
    <citation type="submission" date="2018-12" db="EMBL/GenBank/DDBJ databases">
        <title>The complete genome of Metarhizium rileyi, a key fungal pathogen of Lepidoptera.</title>
        <authorList>
            <person name="Binneck E."/>
            <person name="Lastra C.C.L."/>
            <person name="Sosa-Gomez D.R."/>
        </authorList>
    </citation>
    <scope>NUCLEOTIDE SEQUENCE [LARGE SCALE GENOMIC DNA]</scope>
    <source>
        <strain evidence="16">Cep018-CH2</strain>
    </source>
</reference>
<evidence type="ECO:0000259" key="12">
    <source>
        <dbReference type="Pfam" id="PF05572"/>
    </source>
</evidence>
<dbReference type="InterPro" id="IPR024079">
    <property type="entry name" value="MetalloPept_cat_dom_sf"/>
</dbReference>
<dbReference type="PANTHER" id="PTHR47466">
    <property type="match status" value="1"/>
</dbReference>
<keyword evidence="15" id="KW-1185">Reference proteome</keyword>
<evidence type="ECO:0000256" key="10">
    <source>
        <dbReference type="SAM" id="MobiDB-lite"/>
    </source>
</evidence>
<accession>A0A5C6GDM5</accession>
<evidence type="ECO:0000313" key="13">
    <source>
        <dbReference type="EMBL" id="OAA37903.1"/>
    </source>
</evidence>
<evidence type="ECO:0000256" key="11">
    <source>
        <dbReference type="SAM" id="SignalP"/>
    </source>
</evidence>
<dbReference type="GO" id="GO:0006508">
    <property type="term" value="P:proteolysis"/>
    <property type="evidence" value="ECO:0007669"/>
    <property type="project" value="UniProtKB-KW"/>
</dbReference>
<evidence type="ECO:0000313" key="15">
    <source>
        <dbReference type="Proteomes" id="UP000243498"/>
    </source>
</evidence>
<keyword evidence="9" id="KW-1015">Disulfide bond</keyword>
<dbReference type="Proteomes" id="UP000243498">
    <property type="component" value="Unassembled WGS sequence"/>
</dbReference>
<keyword evidence="4" id="KW-0479">Metal-binding</keyword>
<evidence type="ECO:0000256" key="1">
    <source>
        <dbReference type="ARBA" id="ARBA00003174"/>
    </source>
</evidence>
<sequence>MLKPAVLAVLALTYPSHGGPDEVRPRCGTEAPSKQILDTSRALRAGEQGLNAEGQVSATEVVVNTHVHVVAKNKTAAEGWVPEKGVQDQMVTLNNDYRGAGIKFMLKSVNYVLNATWSNGTDEIRMRKTLRKGHYSELNLYLTKQPTGSPGVLGFCTFPDYAIEGTDVLAQDGCIVHVDTLPGGLIEKFNLGKTAVHEVGHWFGLLHTFQDGCDGAGDHVDDTPAQNSSTSGCPDGQNVDTCPQKPGPDPIHNYMDYSDDVCMREFTIGQINRIKSFWELLRRGT</sequence>
<keyword evidence="8" id="KW-0482">Metalloprotease</keyword>
<reference evidence="13 15" key="1">
    <citation type="journal article" date="2016" name="Genome Biol. Evol.">
        <title>Divergent and convergent evolution of fungal pathogenicity.</title>
        <authorList>
            <person name="Shang Y."/>
            <person name="Xiao G."/>
            <person name="Zheng P."/>
            <person name="Cen K."/>
            <person name="Zhan S."/>
            <person name="Wang C."/>
        </authorList>
    </citation>
    <scope>NUCLEOTIDE SEQUENCE [LARGE SCALE GENOMIC DNA]</scope>
    <source>
        <strain evidence="13 15">RCEF 4871</strain>
    </source>
</reference>
<dbReference type="GO" id="GO:0008237">
    <property type="term" value="F:metallopeptidase activity"/>
    <property type="evidence" value="ECO:0007669"/>
    <property type="project" value="UniProtKB-KW"/>
</dbReference>
<organism evidence="13 15">
    <name type="scientific">Metarhizium rileyi (strain RCEF 4871)</name>
    <name type="common">Nomuraea rileyi</name>
    <dbReference type="NCBI Taxonomy" id="1649241"/>
    <lineage>
        <taxon>Eukaryota</taxon>
        <taxon>Fungi</taxon>
        <taxon>Dikarya</taxon>
        <taxon>Ascomycota</taxon>
        <taxon>Pezizomycotina</taxon>
        <taxon>Sordariomycetes</taxon>
        <taxon>Hypocreomycetidae</taxon>
        <taxon>Hypocreales</taxon>
        <taxon>Clavicipitaceae</taxon>
        <taxon>Metarhizium</taxon>
    </lineage>
</organism>
<dbReference type="SUPFAM" id="SSF55486">
    <property type="entry name" value="Metalloproteases ('zincins'), catalytic domain"/>
    <property type="match status" value="1"/>
</dbReference>
<evidence type="ECO:0000256" key="9">
    <source>
        <dbReference type="ARBA" id="ARBA00023157"/>
    </source>
</evidence>
<evidence type="ECO:0000256" key="6">
    <source>
        <dbReference type="ARBA" id="ARBA00022801"/>
    </source>
</evidence>
<dbReference type="InterPro" id="IPR008754">
    <property type="entry name" value="Peptidase_M43"/>
</dbReference>
<keyword evidence="3" id="KW-0645">Protease</keyword>
<evidence type="ECO:0000256" key="2">
    <source>
        <dbReference type="ARBA" id="ARBA00008721"/>
    </source>
</evidence>
<keyword evidence="5 11" id="KW-0732">Signal</keyword>
<dbReference type="CDD" id="cd04275">
    <property type="entry name" value="ZnMc_pappalysin_like"/>
    <property type="match status" value="1"/>
</dbReference>
<proteinExistence type="inferred from homology"/>
<dbReference type="AlphaFoldDB" id="A0A166ZGP9"/>
<protein>
    <submittedName>
        <fullName evidence="13">Peptidase M43, pregnancy-associated plasma-A</fullName>
    </submittedName>
</protein>
<evidence type="ECO:0000256" key="4">
    <source>
        <dbReference type="ARBA" id="ARBA00022723"/>
    </source>
</evidence>
<dbReference type="STRING" id="1081105.A0A166ZGP9"/>